<dbReference type="InterPro" id="IPR007237">
    <property type="entry name" value="CD20-like"/>
</dbReference>
<dbReference type="OrthoDB" id="8714947at2759"/>
<protein>
    <submittedName>
        <fullName evidence="6">Uncharacterized protein</fullName>
    </submittedName>
</protein>
<feature type="transmembrane region" description="Helical" evidence="5">
    <location>
        <begin position="130"/>
        <end position="160"/>
    </location>
</feature>
<feature type="transmembrane region" description="Helical" evidence="5">
    <location>
        <begin position="61"/>
        <end position="81"/>
    </location>
</feature>
<accession>A0A553N1P2</accession>
<dbReference type="Pfam" id="PF04103">
    <property type="entry name" value="CD20"/>
    <property type="match status" value="1"/>
</dbReference>
<evidence type="ECO:0000313" key="7">
    <source>
        <dbReference type="Proteomes" id="UP000316079"/>
    </source>
</evidence>
<evidence type="ECO:0000313" key="6">
    <source>
        <dbReference type="EMBL" id="TRY59353.1"/>
    </source>
</evidence>
<keyword evidence="3 5" id="KW-1133">Transmembrane helix</keyword>
<gene>
    <name evidence="6" type="ORF">DNTS_016620</name>
</gene>
<comment type="caution">
    <text evidence="6">The sequence shown here is derived from an EMBL/GenBank/DDBJ whole genome shotgun (WGS) entry which is preliminary data.</text>
</comment>
<evidence type="ECO:0000256" key="4">
    <source>
        <dbReference type="ARBA" id="ARBA00023136"/>
    </source>
</evidence>
<reference evidence="6 7" key="1">
    <citation type="journal article" date="2019" name="Sci. Data">
        <title>Hybrid genome assembly and annotation of Danionella translucida.</title>
        <authorList>
            <person name="Kadobianskyi M."/>
            <person name="Schulze L."/>
            <person name="Schuelke M."/>
            <person name="Judkewitz B."/>
        </authorList>
    </citation>
    <scope>NUCLEOTIDE SEQUENCE [LARGE SCALE GENOMIC DNA]</scope>
    <source>
        <strain evidence="6 7">Bolton</strain>
    </source>
</reference>
<evidence type="ECO:0000256" key="5">
    <source>
        <dbReference type="SAM" id="Phobius"/>
    </source>
</evidence>
<evidence type="ECO:0000256" key="3">
    <source>
        <dbReference type="ARBA" id="ARBA00022989"/>
    </source>
</evidence>
<feature type="non-terminal residue" evidence="6">
    <location>
        <position position="1"/>
    </location>
</feature>
<dbReference type="AlphaFoldDB" id="A0A553N1P2"/>
<dbReference type="GO" id="GO:0016020">
    <property type="term" value="C:membrane"/>
    <property type="evidence" value="ECO:0007669"/>
    <property type="project" value="UniProtKB-SubCell"/>
</dbReference>
<evidence type="ECO:0000256" key="2">
    <source>
        <dbReference type="ARBA" id="ARBA00022692"/>
    </source>
</evidence>
<keyword evidence="7" id="KW-1185">Reference proteome</keyword>
<keyword evidence="2 5" id="KW-0812">Transmembrane</keyword>
<feature type="transmembrane region" description="Helical" evidence="5">
    <location>
        <begin position="88"/>
        <end position="110"/>
    </location>
</feature>
<name>A0A553N1P2_9TELE</name>
<dbReference type="Proteomes" id="UP000316079">
    <property type="component" value="Unassembled WGS sequence"/>
</dbReference>
<sequence length="194" mass="21044">SPPPPRDVITAESRRALGPLLQITSPVRKADPEAVEIVIGVLTVILSTVVYKLHYHIQREIIILIVNGAQLVITGIVLVHTGRRPSRCLVLTSIVLQLLTAAFDIIGFGLMARHIPFRGESYYYRDTEFLVNGILGTLIGFLVLACIIGLVVALFGVYALSVSSIKELTPIPHSTANQHYGVIVQSPNTSITGN</sequence>
<dbReference type="EMBL" id="SRMA01027131">
    <property type="protein sequence ID" value="TRY59353.1"/>
    <property type="molecule type" value="Genomic_DNA"/>
</dbReference>
<organism evidence="6 7">
    <name type="scientific">Danionella cerebrum</name>
    <dbReference type="NCBI Taxonomy" id="2873325"/>
    <lineage>
        <taxon>Eukaryota</taxon>
        <taxon>Metazoa</taxon>
        <taxon>Chordata</taxon>
        <taxon>Craniata</taxon>
        <taxon>Vertebrata</taxon>
        <taxon>Euteleostomi</taxon>
        <taxon>Actinopterygii</taxon>
        <taxon>Neopterygii</taxon>
        <taxon>Teleostei</taxon>
        <taxon>Ostariophysi</taxon>
        <taxon>Cypriniformes</taxon>
        <taxon>Danionidae</taxon>
        <taxon>Danioninae</taxon>
        <taxon>Danionella</taxon>
    </lineage>
</organism>
<proteinExistence type="predicted"/>
<feature type="transmembrane region" description="Helical" evidence="5">
    <location>
        <begin position="34"/>
        <end position="55"/>
    </location>
</feature>
<evidence type="ECO:0000256" key="1">
    <source>
        <dbReference type="ARBA" id="ARBA00004141"/>
    </source>
</evidence>
<comment type="subcellular location">
    <subcellularLocation>
        <location evidence="1">Membrane</location>
        <topology evidence="1">Multi-pass membrane protein</topology>
    </subcellularLocation>
</comment>
<keyword evidence="4 5" id="KW-0472">Membrane</keyword>